<feature type="region of interest" description="Disordered" evidence="1">
    <location>
        <begin position="1"/>
        <end position="23"/>
    </location>
</feature>
<dbReference type="AlphaFoldDB" id="A0AAE3GUP1"/>
<keyword evidence="3" id="KW-1185">Reference proteome</keyword>
<evidence type="ECO:0000313" key="3">
    <source>
        <dbReference type="Proteomes" id="UP001204953"/>
    </source>
</evidence>
<protein>
    <submittedName>
        <fullName evidence="2">Uncharacterized protein</fullName>
    </submittedName>
</protein>
<dbReference type="RefSeq" id="WP_254013074.1">
    <property type="nucleotide sequence ID" value="NZ_JAMZMM010000188.1"/>
</dbReference>
<accession>A0AAE3GUP1</accession>
<proteinExistence type="predicted"/>
<evidence type="ECO:0000313" key="2">
    <source>
        <dbReference type="EMBL" id="MCP2730311.1"/>
    </source>
</evidence>
<evidence type="ECO:0000256" key="1">
    <source>
        <dbReference type="SAM" id="MobiDB-lite"/>
    </source>
</evidence>
<sequence>MGRNAKLKKMRREASSQPLSLQQEKTEFDSIHFVNQLEEEGYSLNEIKRSPSLPDTTVKPQL</sequence>
<comment type="caution">
    <text evidence="2">The sequence shown here is derived from an EMBL/GenBank/DDBJ whole genome shotgun (WGS) entry which is preliminary data.</text>
</comment>
<reference evidence="2" key="1">
    <citation type="submission" date="2022-06" db="EMBL/GenBank/DDBJ databases">
        <title>New cyanobacteria of genus Symplocastrum in benthos of Lake Baikal.</title>
        <authorList>
            <person name="Sorokovikova E."/>
            <person name="Tikhonova I."/>
            <person name="Krasnopeev A."/>
            <person name="Evseev P."/>
            <person name="Gladkikh A."/>
            <person name="Belykh O."/>
        </authorList>
    </citation>
    <scope>NUCLEOTIDE SEQUENCE</scope>
    <source>
        <strain evidence="2">BBK-W-15</strain>
    </source>
</reference>
<feature type="compositionally biased region" description="Basic residues" evidence="1">
    <location>
        <begin position="1"/>
        <end position="11"/>
    </location>
</feature>
<gene>
    <name evidence="2" type="ORF">NJ959_17915</name>
</gene>
<dbReference type="Proteomes" id="UP001204953">
    <property type="component" value="Unassembled WGS sequence"/>
</dbReference>
<organism evidence="2 3">
    <name type="scientific">Limnofasciculus baicalensis BBK-W-15</name>
    <dbReference type="NCBI Taxonomy" id="2699891"/>
    <lineage>
        <taxon>Bacteria</taxon>
        <taxon>Bacillati</taxon>
        <taxon>Cyanobacteriota</taxon>
        <taxon>Cyanophyceae</taxon>
        <taxon>Coleofasciculales</taxon>
        <taxon>Coleofasciculaceae</taxon>
        <taxon>Limnofasciculus</taxon>
        <taxon>Limnofasciculus baicalensis</taxon>
    </lineage>
</organism>
<name>A0AAE3GUP1_9CYAN</name>
<dbReference type="EMBL" id="JAMZMM010000188">
    <property type="protein sequence ID" value="MCP2730311.1"/>
    <property type="molecule type" value="Genomic_DNA"/>
</dbReference>